<dbReference type="Proteomes" id="UP000054007">
    <property type="component" value="Unassembled WGS sequence"/>
</dbReference>
<accession>A0A0D7AUK3</accession>
<evidence type="ECO:0000313" key="1">
    <source>
        <dbReference type="EMBL" id="KIY62058.1"/>
    </source>
</evidence>
<evidence type="ECO:0000313" key="2">
    <source>
        <dbReference type="Proteomes" id="UP000054007"/>
    </source>
</evidence>
<gene>
    <name evidence="1" type="ORF">CYLTODRAFT_459327</name>
</gene>
<name>A0A0D7AUK3_9AGAR</name>
<dbReference type="EMBL" id="KN880830">
    <property type="protein sequence ID" value="KIY62058.1"/>
    <property type="molecule type" value="Genomic_DNA"/>
</dbReference>
<proteinExistence type="predicted"/>
<reference evidence="1 2" key="1">
    <citation type="journal article" date="2015" name="Fungal Genet. Biol.">
        <title>Evolution of novel wood decay mechanisms in Agaricales revealed by the genome sequences of Fistulina hepatica and Cylindrobasidium torrendii.</title>
        <authorList>
            <person name="Floudas D."/>
            <person name="Held B.W."/>
            <person name="Riley R."/>
            <person name="Nagy L.G."/>
            <person name="Koehler G."/>
            <person name="Ransdell A.S."/>
            <person name="Younus H."/>
            <person name="Chow J."/>
            <person name="Chiniquy J."/>
            <person name="Lipzen A."/>
            <person name="Tritt A."/>
            <person name="Sun H."/>
            <person name="Haridas S."/>
            <person name="LaButti K."/>
            <person name="Ohm R.A."/>
            <person name="Kues U."/>
            <person name="Blanchette R.A."/>
            <person name="Grigoriev I.V."/>
            <person name="Minto R.E."/>
            <person name="Hibbett D.S."/>
        </authorList>
    </citation>
    <scope>NUCLEOTIDE SEQUENCE [LARGE SCALE GENOMIC DNA]</scope>
    <source>
        <strain evidence="1 2">FP15055 ss-10</strain>
    </source>
</reference>
<organism evidence="1 2">
    <name type="scientific">Cylindrobasidium torrendii FP15055 ss-10</name>
    <dbReference type="NCBI Taxonomy" id="1314674"/>
    <lineage>
        <taxon>Eukaryota</taxon>
        <taxon>Fungi</taxon>
        <taxon>Dikarya</taxon>
        <taxon>Basidiomycota</taxon>
        <taxon>Agaricomycotina</taxon>
        <taxon>Agaricomycetes</taxon>
        <taxon>Agaricomycetidae</taxon>
        <taxon>Agaricales</taxon>
        <taxon>Marasmiineae</taxon>
        <taxon>Physalacriaceae</taxon>
        <taxon>Cylindrobasidium</taxon>
    </lineage>
</organism>
<sequence>MSIDISSLRFASQVSLHSLDGLFTTSADSASAEYQQNSDSGIHMRASEDTIVAESVGSTLPEDKAVLFPPAILPSPTNIQYESAPAQPIPCPALPASVDALKMWQETNARLQKQADAFQRKERRRYGLDLDKHEYSRWSPDSTNDKDVPCCLTGVVRLFTMGFCRLRDALAGR</sequence>
<keyword evidence="2" id="KW-1185">Reference proteome</keyword>
<protein>
    <submittedName>
        <fullName evidence="1">Uncharacterized protein</fullName>
    </submittedName>
</protein>
<dbReference type="AlphaFoldDB" id="A0A0D7AUK3"/>